<reference evidence="2" key="1">
    <citation type="submission" date="2021-02" db="EMBL/GenBank/DDBJ databases">
        <authorList>
            <person name="Nowell W R."/>
        </authorList>
    </citation>
    <scope>NUCLEOTIDE SEQUENCE</scope>
    <source>
        <strain evidence="2">Ploen Becks lab</strain>
    </source>
</reference>
<accession>A0A814A056</accession>
<feature type="signal peptide" evidence="1">
    <location>
        <begin position="1"/>
        <end position="19"/>
    </location>
</feature>
<proteinExistence type="predicted"/>
<dbReference type="AlphaFoldDB" id="A0A814A056"/>
<keyword evidence="1" id="KW-0732">Signal</keyword>
<evidence type="ECO:0000313" key="2">
    <source>
        <dbReference type="EMBL" id="CAF0907380.1"/>
    </source>
</evidence>
<comment type="caution">
    <text evidence="2">The sequence shown here is derived from an EMBL/GenBank/DDBJ whole genome shotgun (WGS) entry which is preliminary data.</text>
</comment>
<evidence type="ECO:0000313" key="3">
    <source>
        <dbReference type="Proteomes" id="UP000663879"/>
    </source>
</evidence>
<sequence length="133" mass="13977">MKNLFNLALCFVLVSFIASQEAGVASTTVSAGDQQNIEVSTTPEVVELPAATEPVELPAATVGPVAESIESTFVPQIYTTIVVDAKNSSNPNNTSPIQQKGQYGSDNLLANSAMLISFDKILVLMSAFALTLV</sequence>
<keyword evidence="3" id="KW-1185">Reference proteome</keyword>
<gene>
    <name evidence="2" type="ORF">OXX778_LOCUS11717</name>
</gene>
<dbReference type="EMBL" id="CAJNOC010002024">
    <property type="protein sequence ID" value="CAF0907380.1"/>
    <property type="molecule type" value="Genomic_DNA"/>
</dbReference>
<dbReference type="Proteomes" id="UP000663879">
    <property type="component" value="Unassembled WGS sequence"/>
</dbReference>
<evidence type="ECO:0000256" key="1">
    <source>
        <dbReference type="SAM" id="SignalP"/>
    </source>
</evidence>
<organism evidence="2 3">
    <name type="scientific">Brachionus calyciflorus</name>
    <dbReference type="NCBI Taxonomy" id="104777"/>
    <lineage>
        <taxon>Eukaryota</taxon>
        <taxon>Metazoa</taxon>
        <taxon>Spiralia</taxon>
        <taxon>Gnathifera</taxon>
        <taxon>Rotifera</taxon>
        <taxon>Eurotatoria</taxon>
        <taxon>Monogononta</taxon>
        <taxon>Pseudotrocha</taxon>
        <taxon>Ploima</taxon>
        <taxon>Brachionidae</taxon>
        <taxon>Brachionus</taxon>
    </lineage>
</organism>
<name>A0A814A056_9BILA</name>
<feature type="chain" id="PRO_5032772735" evidence="1">
    <location>
        <begin position="20"/>
        <end position="133"/>
    </location>
</feature>
<protein>
    <submittedName>
        <fullName evidence="2">Uncharacterized protein</fullName>
    </submittedName>
</protein>